<feature type="compositionally biased region" description="Low complexity" evidence="10">
    <location>
        <begin position="1089"/>
        <end position="1114"/>
    </location>
</feature>
<comment type="subcellular location">
    <subcellularLocation>
        <location evidence="1 9">Nucleus</location>
    </subcellularLocation>
</comment>
<keyword evidence="4 9" id="KW-0805">Transcription regulation</keyword>
<dbReference type="InterPro" id="IPR055122">
    <property type="entry name" value="Med14_N"/>
</dbReference>
<dbReference type="PANTHER" id="PTHR12809:SF2">
    <property type="entry name" value="MEDIATOR OF RNA POLYMERASE II TRANSCRIPTION SUBUNIT 14"/>
    <property type="match status" value="1"/>
</dbReference>
<evidence type="ECO:0000256" key="3">
    <source>
        <dbReference type="ARBA" id="ARBA00019619"/>
    </source>
</evidence>
<comment type="subunit">
    <text evidence="9">Component of the Mediator complex.</text>
</comment>
<reference evidence="12" key="1">
    <citation type="journal article" date="2020" name="Stud. Mycol.">
        <title>101 Dothideomycetes genomes: a test case for predicting lifestyles and emergence of pathogens.</title>
        <authorList>
            <person name="Haridas S."/>
            <person name="Albert R."/>
            <person name="Binder M."/>
            <person name="Bloem J."/>
            <person name="Labutti K."/>
            <person name="Salamov A."/>
            <person name="Andreopoulos B."/>
            <person name="Baker S."/>
            <person name="Barry K."/>
            <person name="Bills G."/>
            <person name="Bluhm B."/>
            <person name="Cannon C."/>
            <person name="Castanera R."/>
            <person name="Culley D."/>
            <person name="Daum C."/>
            <person name="Ezra D."/>
            <person name="Gonzalez J."/>
            <person name="Henrissat B."/>
            <person name="Kuo A."/>
            <person name="Liang C."/>
            <person name="Lipzen A."/>
            <person name="Lutzoni F."/>
            <person name="Magnuson J."/>
            <person name="Mondo S."/>
            <person name="Nolan M."/>
            <person name="Ohm R."/>
            <person name="Pangilinan J."/>
            <person name="Park H.-J."/>
            <person name="Ramirez L."/>
            <person name="Alfaro M."/>
            <person name="Sun H."/>
            <person name="Tritt A."/>
            <person name="Yoshinaga Y."/>
            <person name="Zwiers L.-H."/>
            <person name="Turgeon B."/>
            <person name="Goodwin S."/>
            <person name="Spatafora J."/>
            <person name="Crous P."/>
            <person name="Grigoriev I."/>
        </authorList>
    </citation>
    <scope>NUCLEOTIDE SEQUENCE</scope>
    <source>
        <strain evidence="12">CBS 115976</strain>
    </source>
</reference>
<dbReference type="PANTHER" id="PTHR12809">
    <property type="entry name" value="MEDIATOR COMPLEX SUBUNIT"/>
    <property type="match status" value="1"/>
</dbReference>
<comment type="similarity">
    <text evidence="2 9">Belongs to the Mediator complex subunit 14 family.</text>
</comment>
<protein>
    <recommendedName>
        <fullName evidence="3 9">Mediator of RNA polymerase II transcription subunit 14</fullName>
    </recommendedName>
    <alternativeName>
        <fullName evidence="8 9">Mediator complex subunit 14</fullName>
    </alternativeName>
</protein>
<dbReference type="AlphaFoldDB" id="A0A6A6TUZ4"/>
<feature type="compositionally biased region" description="Polar residues" evidence="10">
    <location>
        <begin position="23"/>
        <end position="43"/>
    </location>
</feature>
<comment type="function">
    <text evidence="9">Component of the Mediator complex, a coactivator involved in the regulated transcription of nearly all RNA polymerase II-dependent genes. Mediator functions as a bridge to convey information from gene-specific regulatory proteins to the basal RNA polymerase II transcription machinery. Mediator is recruited to promoters by direct interactions with regulatory proteins and serves as a scaffold for the assembly of a functional preinitiation complex with RNA polymerase II and the general transcription factors.</text>
</comment>
<evidence type="ECO:0000256" key="2">
    <source>
        <dbReference type="ARBA" id="ARBA00007813"/>
    </source>
</evidence>
<feature type="compositionally biased region" description="Low complexity" evidence="10">
    <location>
        <begin position="1150"/>
        <end position="1174"/>
    </location>
</feature>
<feature type="region of interest" description="Disordered" evidence="10">
    <location>
        <begin position="1"/>
        <end position="46"/>
    </location>
</feature>
<evidence type="ECO:0000313" key="13">
    <source>
        <dbReference type="Proteomes" id="UP000799302"/>
    </source>
</evidence>
<dbReference type="Pfam" id="PF26204">
    <property type="entry name" value="Med14_fung"/>
    <property type="match status" value="1"/>
</dbReference>
<evidence type="ECO:0000256" key="9">
    <source>
        <dbReference type="RuleBase" id="RU365082"/>
    </source>
</evidence>
<dbReference type="Proteomes" id="UP000799302">
    <property type="component" value="Unassembled WGS sequence"/>
</dbReference>
<dbReference type="InterPro" id="IPR013947">
    <property type="entry name" value="Mediator_Med14"/>
</dbReference>
<feature type="domain" description="Mediator complex subunit MED14 N-terminal" evidence="11">
    <location>
        <begin position="117"/>
        <end position="327"/>
    </location>
</feature>
<dbReference type="EMBL" id="MU004245">
    <property type="protein sequence ID" value="KAF2663570.1"/>
    <property type="molecule type" value="Genomic_DNA"/>
</dbReference>
<feature type="region of interest" description="Disordered" evidence="10">
    <location>
        <begin position="1078"/>
        <end position="1189"/>
    </location>
</feature>
<gene>
    <name evidence="12" type="ORF">BT63DRAFT_122108</name>
</gene>
<evidence type="ECO:0000256" key="1">
    <source>
        <dbReference type="ARBA" id="ARBA00004123"/>
    </source>
</evidence>
<keyword evidence="5 9" id="KW-0010">Activator</keyword>
<evidence type="ECO:0000259" key="11">
    <source>
        <dbReference type="Pfam" id="PF08638"/>
    </source>
</evidence>
<evidence type="ECO:0000256" key="6">
    <source>
        <dbReference type="ARBA" id="ARBA00023163"/>
    </source>
</evidence>
<dbReference type="GO" id="GO:0016592">
    <property type="term" value="C:mediator complex"/>
    <property type="evidence" value="ECO:0007669"/>
    <property type="project" value="UniProtKB-UniRule"/>
</dbReference>
<dbReference type="GO" id="GO:0003712">
    <property type="term" value="F:transcription coregulator activity"/>
    <property type="evidence" value="ECO:0007669"/>
    <property type="project" value="UniProtKB-UniRule"/>
</dbReference>
<feature type="compositionally biased region" description="Low complexity" evidence="10">
    <location>
        <begin position="1126"/>
        <end position="1142"/>
    </location>
</feature>
<proteinExistence type="inferred from homology"/>
<dbReference type="GO" id="GO:0006357">
    <property type="term" value="P:regulation of transcription by RNA polymerase II"/>
    <property type="evidence" value="ECO:0007669"/>
    <property type="project" value="InterPro"/>
</dbReference>
<evidence type="ECO:0000256" key="10">
    <source>
        <dbReference type="SAM" id="MobiDB-lite"/>
    </source>
</evidence>
<organism evidence="12 13">
    <name type="scientific">Microthyrium microscopicum</name>
    <dbReference type="NCBI Taxonomy" id="703497"/>
    <lineage>
        <taxon>Eukaryota</taxon>
        <taxon>Fungi</taxon>
        <taxon>Dikarya</taxon>
        <taxon>Ascomycota</taxon>
        <taxon>Pezizomycotina</taxon>
        <taxon>Dothideomycetes</taxon>
        <taxon>Dothideomycetes incertae sedis</taxon>
        <taxon>Microthyriales</taxon>
        <taxon>Microthyriaceae</taxon>
        <taxon>Microthyrium</taxon>
    </lineage>
</organism>
<evidence type="ECO:0000256" key="5">
    <source>
        <dbReference type="ARBA" id="ARBA00023159"/>
    </source>
</evidence>
<dbReference type="GO" id="GO:0070847">
    <property type="term" value="C:core mediator complex"/>
    <property type="evidence" value="ECO:0007669"/>
    <property type="project" value="TreeGrafter"/>
</dbReference>
<dbReference type="Pfam" id="PF08638">
    <property type="entry name" value="Med14"/>
    <property type="match status" value="1"/>
</dbReference>
<sequence length="1189" mass="132907">MPGRIFVTMSSSGANGADHGVHSKSNGNTGSLGAAGKSTQQQQNDREHQFAVHGGINGDHGPSLSSLQNGISKSAHVLSSPSQGLTNGNPGINPMDPNNSLFNLPAEVIESMELELTPFSVLVERASRHTFKTLNEKLSLMVLMSVNEPGINGSSHLPFNGASQSTTGNNNSKKRELLEWANTNREMFIKLMVLSGWSHANAEVIIPLLKLKWWSDAQHDHLNLVLRGIADAKNGFFRFKLKRPDIQTSLDVLATGTDSRMPDLGYIPKPKCTSKEALRTIQTLNTLLRIRLTVHEDLPLHLRNYTVVDGCATFSFPGEFEFSVTVGSDDPSEQMFFVNLKFLFEPSTNLGEGQAMEYLRNKVDETISLSGLPGCFDMLRNFVQTHQIRILREQTTTLSQEAWKSVLRLQNLHRWLVVHYWTNSSFPKSWLEIGISSEEGKERLLPGTIRMPQIRCKWRIFGKLVEDEELDLQLRDLSMGKILNRAIARQITEMFKTAQQALHEKAPASELLHTELNESNSSPHQCSLRVQLGVNSRQSSIHVEPFTGNICIRPVSDISPMAERDLNSMSDPMKELADKLEVFLCRNMIQQFNQQAPLSGWEISRLSFAPEYLEKKLSSKKFIRYGFYKPAWWKRRDFNWFIAVTVNLEGENWMAIRVSYEGSRAKIESVNDIRMLDAASNRQPIGFQLLRKIEMLAIRAITLRITADNLLSSGSNVSVQWLPQKPSLPVREQYGQRVEELLSIPSLNFSFTQVVPLVKKFPSIIFPDNLQLLYGRHDALHSKVSAIVKGFIPWIANLVPVLSSFDPAVTFGPRGVFTIRLEADFGESLDKLIKQRVTALVYATTILLNLDKAGIKPSQSSLSCITFTYSSDIKDSPSYSPTPLSMALNFLANPDSVDADDAITASIKFFPEPNNPHQRMHDNLEEIAAARPLHLLNTLEYTLPLIRAARSVELHGNVVRSWKVSQLRLVYPTMPTVFEVQYSGVQPGRKDNQPHWRVYESRPGGRTNANQPNQRSMYPPGYDDEMKAFFGRAQHSARGFSNMLICKTSELEQIILDLDVLMRRKLAERDAIVAANRNNAPVGAGRGAPPSVRQQGPPQQQPPQQVQNVSRPNPSMGRPLSGTMRGGAPMNMGRGGPMNLNMGGMGRGGPPQQQQYQQQQPGRPGQNQQQQNRGRGPGPGSNRDVITLD</sequence>
<evidence type="ECO:0000313" key="12">
    <source>
        <dbReference type="EMBL" id="KAF2663570.1"/>
    </source>
</evidence>
<keyword evidence="13" id="KW-1185">Reference proteome</keyword>
<evidence type="ECO:0000256" key="8">
    <source>
        <dbReference type="ARBA" id="ARBA00032007"/>
    </source>
</evidence>
<name>A0A6A6TUZ4_9PEZI</name>
<accession>A0A6A6TUZ4</accession>
<evidence type="ECO:0000256" key="4">
    <source>
        <dbReference type="ARBA" id="ARBA00023015"/>
    </source>
</evidence>
<dbReference type="OrthoDB" id="205099at2759"/>
<keyword evidence="7 9" id="KW-0539">Nucleus</keyword>
<evidence type="ECO:0000256" key="7">
    <source>
        <dbReference type="ARBA" id="ARBA00023242"/>
    </source>
</evidence>
<keyword evidence="6 9" id="KW-0804">Transcription</keyword>